<organism evidence="1 2">
    <name type="scientific">Cochliobolus heterostrophus (strain C5 / ATCC 48332 / race O)</name>
    <name type="common">Southern corn leaf blight fungus</name>
    <name type="synonym">Bipolaris maydis</name>
    <dbReference type="NCBI Taxonomy" id="701091"/>
    <lineage>
        <taxon>Eukaryota</taxon>
        <taxon>Fungi</taxon>
        <taxon>Dikarya</taxon>
        <taxon>Ascomycota</taxon>
        <taxon>Pezizomycotina</taxon>
        <taxon>Dothideomycetes</taxon>
        <taxon>Pleosporomycetidae</taxon>
        <taxon>Pleosporales</taxon>
        <taxon>Pleosporineae</taxon>
        <taxon>Pleosporaceae</taxon>
        <taxon>Bipolaris</taxon>
    </lineage>
</organism>
<protein>
    <recommendedName>
        <fullName evidence="3">Zona occludens toxin N-terminal domain-containing protein</fullName>
    </recommendedName>
</protein>
<dbReference type="PANTHER" id="PTHR42957">
    <property type="entry name" value="HELICASE MJ1565-RELATED"/>
    <property type="match status" value="1"/>
</dbReference>
<reference evidence="1 2" key="1">
    <citation type="journal article" date="2012" name="PLoS Pathog.">
        <title>Diverse lifestyles and strategies of plant pathogenesis encoded in the genomes of eighteen Dothideomycetes fungi.</title>
        <authorList>
            <person name="Ohm R.A."/>
            <person name="Feau N."/>
            <person name="Henrissat B."/>
            <person name="Schoch C.L."/>
            <person name="Horwitz B.A."/>
            <person name="Barry K.W."/>
            <person name="Condon B.J."/>
            <person name="Copeland A.C."/>
            <person name="Dhillon B."/>
            <person name="Glaser F."/>
            <person name="Hesse C.N."/>
            <person name="Kosti I."/>
            <person name="LaButti K."/>
            <person name="Lindquist E.A."/>
            <person name="Lucas S."/>
            <person name="Salamov A.A."/>
            <person name="Bradshaw R.E."/>
            <person name="Ciuffetti L."/>
            <person name="Hamelin R.C."/>
            <person name="Kema G.H.J."/>
            <person name="Lawrence C."/>
            <person name="Scott J.A."/>
            <person name="Spatafora J.W."/>
            <person name="Turgeon B.G."/>
            <person name="de Wit P.J.G.M."/>
            <person name="Zhong S."/>
            <person name="Goodwin S.B."/>
            <person name="Grigoriev I.V."/>
        </authorList>
    </citation>
    <scope>NUCLEOTIDE SEQUENCE [LARGE SCALE GENOMIC DNA]</scope>
    <source>
        <strain evidence="2">C5 / ATCC 48332 / race O</strain>
    </source>
</reference>
<accession>M2UFE0</accession>
<dbReference type="OrthoDB" id="2316594at2759"/>
<dbReference type="AlphaFoldDB" id="M2UFE0"/>
<dbReference type="eggNOG" id="ENOG502QQSW">
    <property type="taxonomic scope" value="Eukaryota"/>
</dbReference>
<proteinExistence type="predicted"/>
<evidence type="ECO:0008006" key="3">
    <source>
        <dbReference type="Google" id="ProtNLM"/>
    </source>
</evidence>
<dbReference type="InterPro" id="IPR027417">
    <property type="entry name" value="P-loop_NTPase"/>
</dbReference>
<sequence>MAEQQLRASCTATNASLDISTESGLHAWIYSNYCEKGFRYNGTSKSLAGLRAHLFALNTGLSRTSIRQAIHQLLSPEHPYSLMGAKTKGIPTNDTRKKDTDILPSQLSANTTNTEPLKPQSTPGIPCMSQLGLTQVAMAGEHDSFIPSSKSYGSSSTVVSEDLAADTGGCVRKGSLTFKYGILNDTDLLISDDGEQNETGDIQLHERATQIRHAPLLGVDVILQNDQHLLPQYGLIGLYGKAKDIRSKLFMNTNVPFSMFLCGVQGSGKSHTTSCILENSLIPSKHLGRLQNPLSALVFSYGHFSGDSIGSSISESAFLASSRAKIPGAAHVKKVHVLVSPSNYVRISKLYLQLPNVSVTPFKIKPRNLNITTILTLMNVNESEETPLYMAQVTQILREMSTTGGPFDYKAFKLHLKKQKFNPAQTNMLQMRLSLLESFLDMTDTSPEMSFLPGEITIMDMSCPFVDANTACVLFEIGLQQYLHSQGTGKMIVLDEAHKYMLKIPGAKSLNEALLQTIRLQRHHGARVIVSTQEPTLLTDLIALCSVTVIHRFSSPEWFSAIRRHVPITDENRDDLMRRIESLKTGQAIVYSPNTVLGSDDYGSLMMGTSGMIDVRIRRRLTSDGGQSVLAV</sequence>
<dbReference type="Gene3D" id="3.40.50.300">
    <property type="entry name" value="P-loop containing nucleotide triphosphate hydrolases"/>
    <property type="match status" value="1"/>
</dbReference>
<dbReference type="PANTHER" id="PTHR42957:SF1">
    <property type="entry name" value="HELICASE MJ1565-RELATED"/>
    <property type="match status" value="1"/>
</dbReference>
<dbReference type="STRING" id="701091.M2UFE0"/>
<dbReference type="HOGENOM" id="CLU_015256_4_0_1"/>
<dbReference type="EMBL" id="KB445584">
    <property type="protein sequence ID" value="EMD86642.1"/>
    <property type="molecule type" value="Genomic_DNA"/>
</dbReference>
<evidence type="ECO:0000313" key="1">
    <source>
        <dbReference type="EMBL" id="EMD86642.1"/>
    </source>
</evidence>
<keyword evidence="2" id="KW-1185">Reference proteome</keyword>
<dbReference type="SUPFAM" id="SSF52540">
    <property type="entry name" value="P-loop containing nucleoside triphosphate hydrolases"/>
    <property type="match status" value="1"/>
</dbReference>
<dbReference type="OMA" id="PFSTFIC"/>
<gene>
    <name evidence="1" type="ORF">COCHEDRAFT_1185749</name>
</gene>
<reference evidence="2" key="2">
    <citation type="journal article" date="2013" name="PLoS Genet.">
        <title>Comparative genome structure, secondary metabolite, and effector coding capacity across Cochliobolus pathogens.</title>
        <authorList>
            <person name="Condon B.J."/>
            <person name="Leng Y."/>
            <person name="Wu D."/>
            <person name="Bushley K.E."/>
            <person name="Ohm R.A."/>
            <person name="Otillar R."/>
            <person name="Martin J."/>
            <person name="Schackwitz W."/>
            <person name="Grimwood J."/>
            <person name="MohdZainudin N."/>
            <person name="Xue C."/>
            <person name="Wang R."/>
            <person name="Manning V.A."/>
            <person name="Dhillon B."/>
            <person name="Tu Z.J."/>
            <person name="Steffenson B.J."/>
            <person name="Salamov A."/>
            <person name="Sun H."/>
            <person name="Lowry S."/>
            <person name="LaButti K."/>
            <person name="Han J."/>
            <person name="Copeland A."/>
            <person name="Lindquist E."/>
            <person name="Barry K."/>
            <person name="Schmutz J."/>
            <person name="Baker S.E."/>
            <person name="Ciuffetti L.M."/>
            <person name="Grigoriev I.V."/>
            <person name="Zhong S."/>
            <person name="Turgeon B.G."/>
        </authorList>
    </citation>
    <scope>NUCLEOTIDE SEQUENCE [LARGE SCALE GENOMIC DNA]</scope>
    <source>
        <strain evidence="2">C5 / ATCC 48332 / race O</strain>
    </source>
</reference>
<evidence type="ECO:0000313" key="2">
    <source>
        <dbReference type="Proteomes" id="UP000016936"/>
    </source>
</evidence>
<dbReference type="InterPro" id="IPR008571">
    <property type="entry name" value="HerA-like"/>
</dbReference>
<name>M2UFE0_COCH5</name>
<dbReference type="Proteomes" id="UP000016936">
    <property type="component" value="Unassembled WGS sequence"/>
</dbReference>